<organism evidence="5 6">
    <name type="scientific">Massilia eurypsychrophila</name>
    <dbReference type="NCBI Taxonomy" id="1485217"/>
    <lineage>
        <taxon>Bacteria</taxon>
        <taxon>Pseudomonadati</taxon>
        <taxon>Pseudomonadota</taxon>
        <taxon>Betaproteobacteria</taxon>
        <taxon>Burkholderiales</taxon>
        <taxon>Oxalobacteraceae</taxon>
        <taxon>Telluria group</taxon>
        <taxon>Massilia</taxon>
    </lineage>
</organism>
<dbReference type="Pfam" id="PF03972">
    <property type="entry name" value="MmgE_PrpD_N"/>
    <property type="match status" value="1"/>
</dbReference>
<dbReference type="InterPro" id="IPR036148">
    <property type="entry name" value="MmgE/PrpD_sf"/>
</dbReference>
<dbReference type="SUPFAM" id="SSF51735">
    <property type="entry name" value="NAD(P)-binding Rossmann-fold domains"/>
    <property type="match status" value="1"/>
</dbReference>
<dbReference type="FunFam" id="3.40.50.720:FF:000173">
    <property type="entry name" value="3-oxoacyl-[acyl-carrier protein] reductase"/>
    <property type="match status" value="1"/>
</dbReference>
<dbReference type="InterPro" id="IPR042183">
    <property type="entry name" value="MmgE/PrpD_sf_1"/>
</dbReference>
<comment type="similarity">
    <text evidence="1">Belongs to the short-chain dehydrogenases/reductases (SDR) family.</text>
</comment>
<dbReference type="Gene3D" id="3.40.50.720">
    <property type="entry name" value="NAD(P)-binding Rossmann-like Domain"/>
    <property type="match status" value="1"/>
</dbReference>
<feature type="region of interest" description="Disordered" evidence="3">
    <location>
        <begin position="284"/>
        <end position="306"/>
    </location>
</feature>
<evidence type="ECO:0000256" key="3">
    <source>
        <dbReference type="SAM" id="MobiDB-lite"/>
    </source>
</evidence>
<dbReference type="Gene3D" id="1.10.4100.10">
    <property type="entry name" value="2-methylcitrate dehydratase PrpD"/>
    <property type="match status" value="1"/>
</dbReference>
<dbReference type="PRINTS" id="PR00080">
    <property type="entry name" value="SDRFAMILY"/>
</dbReference>
<dbReference type="EMBL" id="PDOC01000030">
    <property type="protein sequence ID" value="PIL42290.1"/>
    <property type="molecule type" value="Genomic_DNA"/>
</dbReference>
<dbReference type="OrthoDB" id="9786435at2"/>
<protein>
    <submittedName>
        <fullName evidence="5">Short-chain dehydrogenase</fullName>
    </submittedName>
</protein>
<dbReference type="AlphaFoldDB" id="A0A2G8T8B1"/>
<comment type="caution">
    <text evidence="5">The sequence shown here is derived from an EMBL/GenBank/DDBJ whole genome shotgun (WGS) entry which is preliminary data.</text>
</comment>
<dbReference type="PANTHER" id="PTHR43639">
    <property type="entry name" value="OXIDOREDUCTASE, SHORT-CHAIN DEHYDROGENASE/REDUCTASE FAMILY (AFU_ORTHOLOGUE AFUA_5G02870)"/>
    <property type="match status" value="1"/>
</dbReference>
<feature type="domain" description="MmgE/PrpD N-terminal" evidence="4">
    <location>
        <begin position="3"/>
        <end position="102"/>
    </location>
</feature>
<accession>A0A2G8T8B1</accession>
<name>A0A2G8T8B1_9BURK</name>
<evidence type="ECO:0000313" key="5">
    <source>
        <dbReference type="EMBL" id="PIL42290.1"/>
    </source>
</evidence>
<sequence>MGQAALAAVAELSPAPQAAILGRKERVDIANAAMINGISSHTFDFDDTHLKTIIHPAGPVASAVLALGEHIGATGREMIDALVIGIEVSCRVGNAIYPDHYEVTGAGRNIGREIALRLARQGVAVAVNVRQSVAEGQAVVDDIKRQGGAAILCMADVTDREAVENMVSTIDAAWGRLDILINNAAIRKEVEFSELSVAQWHATLGVVLDGTFHCSQAALALRKKSGQGTIVNIGGLTAHTGAEHRVHVITAKAGLVGMTKALANDLGADGITVNCVAPGMIDTQRATSSSSGTPGHHATRHTLLGRNGTPAEVADAVLWLVGDGARFITGQVSHVNGGAYLGS</sequence>
<keyword evidence="6" id="KW-1185">Reference proteome</keyword>
<dbReference type="GO" id="GO:0016829">
    <property type="term" value="F:lyase activity"/>
    <property type="evidence" value="ECO:0007669"/>
    <property type="project" value="InterPro"/>
</dbReference>
<dbReference type="SUPFAM" id="SSF103378">
    <property type="entry name" value="2-methylcitrate dehydratase PrpD"/>
    <property type="match status" value="1"/>
</dbReference>
<dbReference type="PRINTS" id="PR00081">
    <property type="entry name" value="GDHRDH"/>
</dbReference>
<reference evidence="5 6" key="1">
    <citation type="submission" date="2017-10" db="EMBL/GenBank/DDBJ databases">
        <title>Massilia psychrophilum sp. nov., a novel purple-pigmented bacterium isolated from Tianshan glacier, Xinjiang Municipality, China.</title>
        <authorList>
            <person name="Wang H."/>
        </authorList>
    </citation>
    <scope>NUCLEOTIDE SEQUENCE [LARGE SCALE GENOMIC DNA]</scope>
    <source>
        <strain evidence="5 6">JCM 30074</strain>
    </source>
</reference>
<dbReference type="PANTHER" id="PTHR43639:SF1">
    <property type="entry name" value="SHORT-CHAIN DEHYDROGENASE_REDUCTASE FAMILY PROTEIN"/>
    <property type="match status" value="1"/>
</dbReference>
<evidence type="ECO:0000313" key="6">
    <source>
        <dbReference type="Proteomes" id="UP000230390"/>
    </source>
</evidence>
<evidence type="ECO:0000256" key="2">
    <source>
        <dbReference type="ARBA" id="ARBA00023002"/>
    </source>
</evidence>
<proteinExistence type="inferred from homology"/>
<dbReference type="InterPro" id="IPR002347">
    <property type="entry name" value="SDR_fam"/>
</dbReference>
<dbReference type="RefSeq" id="WP_099793379.1">
    <property type="nucleotide sequence ID" value="NZ_JBHLYV010000089.1"/>
</dbReference>
<dbReference type="GO" id="GO:0016491">
    <property type="term" value="F:oxidoreductase activity"/>
    <property type="evidence" value="ECO:0007669"/>
    <property type="project" value="UniProtKB-KW"/>
</dbReference>
<evidence type="ECO:0000256" key="1">
    <source>
        <dbReference type="ARBA" id="ARBA00006484"/>
    </source>
</evidence>
<dbReference type="InterPro" id="IPR045336">
    <property type="entry name" value="MmgE_PrpD_N"/>
</dbReference>
<keyword evidence="2" id="KW-0560">Oxidoreductase</keyword>
<gene>
    <name evidence="5" type="ORF">CR105_25160</name>
</gene>
<feature type="compositionally biased region" description="Polar residues" evidence="3">
    <location>
        <begin position="284"/>
        <end position="293"/>
    </location>
</feature>
<dbReference type="InterPro" id="IPR036291">
    <property type="entry name" value="NAD(P)-bd_dom_sf"/>
</dbReference>
<evidence type="ECO:0000259" key="4">
    <source>
        <dbReference type="Pfam" id="PF03972"/>
    </source>
</evidence>
<dbReference type="Pfam" id="PF13561">
    <property type="entry name" value="adh_short_C2"/>
    <property type="match status" value="1"/>
</dbReference>
<dbReference type="Proteomes" id="UP000230390">
    <property type="component" value="Unassembled WGS sequence"/>
</dbReference>